<gene>
    <name evidence="2" type="ORF">GCM10009533_18930</name>
</gene>
<feature type="region of interest" description="Disordered" evidence="1">
    <location>
        <begin position="45"/>
        <end position="66"/>
    </location>
</feature>
<protein>
    <recommendedName>
        <fullName evidence="4">Helix-turn-helix protein</fullName>
    </recommendedName>
</protein>
<dbReference type="RefSeq" id="WP_011874130.1">
    <property type="nucleotide sequence ID" value="NZ_BAAAGS010000009.1"/>
</dbReference>
<dbReference type="Gene3D" id="1.10.260.40">
    <property type="entry name" value="lambda repressor-like DNA-binding domains"/>
    <property type="match status" value="1"/>
</dbReference>
<dbReference type="EMBL" id="BAAAGS010000009">
    <property type="protein sequence ID" value="GAA0520006.1"/>
    <property type="molecule type" value="Genomic_DNA"/>
</dbReference>
<dbReference type="SUPFAM" id="SSF47413">
    <property type="entry name" value="lambda repressor-like DNA-binding domains"/>
    <property type="match status" value="1"/>
</dbReference>
<dbReference type="Pfam" id="PF13560">
    <property type="entry name" value="HTH_31"/>
    <property type="match status" value="1"/>
</dbReference>
<comment type="caution">
    <text evidence="2">The sequence shown here is derived from an EMBL/GenBank/DDBJ whole genome shotgun (WGS) entry which is preliminary data.</text>
</comment>
<name>A0ABN1CIQ2_SACER</name>
<proteinExistence type="predicted"/>
<evidence type="ECO:0000313" key="2">
    <source>
        <dbReference type="EMBL" id="GAA0520006.1"/>
    </source>
</evidence>
<evidence type="ECO:0000313" key="3">
    <source>
        <dbReference type="Proteomes" id="UP001500729"/>
    </source>
</evidence>
<reference evidence="2 3" key="1">
    <citation type="journal article" date="2019" name="Int. J. Syst. Evol. Microbiol.">
        <title>The Global Catalogue of Microorganisms (GCM) 10K type strain sequencing project: providing services to taxonomists for standard genome sequencing and annotation.</title>
        <authorList>
            <consortium name="The Broad Institute Genomics Platform"/>
            <consortium name="The Broad Institute Genome Sequencing Center for Infectious Disease"/>
            <person name="Wu L."/>
            <person name="Ma J."/>
        </authorList>
    </citation>
    <scope>NUCLEOTIDE SEQUENCE [LARGE SCALE GENOMIC DNA]</scope>
    <source>
        <strain evidence="2 3">JCM 10303</strain>
    </source>
</reference>
<keyword evidence="3" id="KW-1185">Reference proteome</keyword>
<organism evidence="2 3">
    <name type="scientific">Saccharopolyspora erythraea</name>
    <name type="common">Streptomyces erythraeus</name>
    <dbReference type="NCBI Taxonomy" id="1836"/>
    <lineage>
        <taxon>Bacteria</taxon>
        <taxon>Bacillati</taxon>
        <taxon>Actinomycetota</taxon>
        <taxon>Actinomycetes</taxon>
        <taxon>Pseudonocardiales</taxon>
        <taxon>Pseudonocardiaceae</taxon>
        <taxon>Saccharopolyspora</taxon>
    </lineage>
</organism>
<evidence type="ECO:0000256" key="1">
    <source>
        <dbReference type="SAM" id="MobiDB-lite"/>
    </source>
</evidence>
<dbReference type="InterPro" id="IPR010982">
    <property type="entry name" value="Lambda_DNA-bd_dom_sf"/>
</dbReference>
<dbReference type="Proteomes" id="UP001500729">
    <property type="component" value="Unassembled WGS sequence"/>
</dbReference>
<sequence length="66" mass="6931">MTDPDPTVRGQQLGEELRTLRETNALSLADAAERIDASAGKLSRFAKPAAAPCPPRTSPHCSPSTA</sequence>
<evidence type="ECO:0008006" key="4">
    <source>
        <dbReference type="Google" id="ProtNLM"/>
    </source>
</evidence>
<accession>A0ABN1CIQ2</accession>